<dbReference type="AlphaFoldDB" id="A0A538S826"/>
<proteinExistence type="predicted"/>
<keyword evidence="1" id="KW-0812">Transmembrane</keyword>
<keyword evidence="1" id="KW-1133">Transmembrane helix</keyword>
<sequence length="352" mass="37263">MPPAPASTFLLAAGGIVATIALAYLIARRVRRGARHRARESAQRLSDLLRVFVAAGSGGRELRRAARAADHRAFWGALESLAPGPDPARRSMLGELLERNRHALAERRALRDDSPWRRELAARRLGLLSAPGARRALRRAMVLGPEPVTLAAALALARLRDRRALRWVLAHPEALARRTPRALAALLRSFGRPGLAILAEVLERGGADARLERAMIETLGLGGRRTAAAAIERRLAAANTDVRVAAVRALSRLGVAEAAPALIACLADPEWPVRAQAARALGLAGAAAAVAPLAAGLTDREWWVRRHAAYALLALGEAGRAALLQAAAASPDPYARDIASEALAGGFPRSAA</sequence>
<feature type="transmembrane region" description="Helical" evidence="1">
    <location>
        <begin position="6"/>
        <end position="27"/>
    </location>
</feature>
<dbReference type="InterPro" id="IPR016024">
    <property type="entry name" value="ARM-type_fold"/>
</dbReference>
<dbReference type="InterPro" id="IPR004155">
    <property type="entry name" value="PBS_lyase_HEAT"/>
</dbReference>
<dbReference type="SUPFAM" id="SSF48371">
    <property type="entry name" value="ARM repeat"/>
    <property type="match status" value="1"/>
</dbReference>
<dbReference type="InterPro" id="IPR011989">
    <property type="entry name" value="ARM-like"/>
</dbReference>
<evidence type="ECO:0000313" key="2">
    <source>
        <dbReference type="EMBL" id="TMQ47511.1"/>
    </source>
</evidence>
<organism evidence="2 3">
    <name type="scientific">Eiseniibacteriota bacterium</name>
    <dbReference type="NCBI Taxonomy" id="2212470"/>
    <lineage>
        <taxon>Bacteria</taxon>
        <taxon>Candidatus Eiseniibacteriota</taxon>
    </lineage>
</organism>
<dbReference type="GO" id="GO:0016491">
    <property type="term" value="F:oxidoreductase activity"/>
    <property type="evidence" value="ECO:0007669"/>
    <property type="project" value="TreeGrafter"/>
</dbReference>
<evidence type="ECO:0000313" key="3">
    <source>
        <dbReference type="Proteomes" id="UP000317716"/>
    </source>
</evidence>
<evidence type="ECO:0000256" key="1">
    <source>
        <dbReference type="SAM" id="Phobius"/>
    </source>
</evidence>
<keyword evidence="1" id="KW-0472">Membrane</keyword>
<dbReference type="EMBL" id="VBOS01000527">
    <property type="protein sequence ID" value="TMQ47511.1"/>
    <property type="molecule type" value="Genomic_DNA"/>
</dbReference>
<accession>A0A538S826</accession>
<protein>
    <submittedName>
        <fullName evidence="2">HEAT repeat domain-containing protein</fullName>
    </submittedName>
</protein>
<name>A0A538S826_UNCEI</name>
<dbReference type="SMART" id="SM00567">
    <property type="entry name" value="EZ_HEAT"/>
    <property type="match status" value="3"/>
</dbReference>
<dbReference type="PANTHER" id="PTHR12697">
    <property type="entry name" value="PBS LYASE HEAT-LIKE PROTEIN"/>
    <property type="match status" value="1"/>
</dbReference>
<reference evidence="2 3" key="1">
    <citation type="journal article" date="2019" name="Nat. Microbiol.">
        <title>Mediterranean grassland soil C-N compound turnover is dependent on rainfall and depth, and is mediated by genomically divergent microorganisms.</title>
        <authorList>
            <person name="Diamond S."/>
            <person name="Andeer P.F."/>
            <person name="Li Z."/>
            <person name="Crits-Christoph A."/>
            <person name="Burstein D."/>
            <person name="Anantharaman K."/>
            <person name="Lane K.R."/>
            <person name="Thomas B.C."/>
            <person name="Pan C."/>
            <person name="Northen T.R."/>
            <person name="Banfield J.F."/>
        </authorList>
    </citation>
    <scope>NUCLEOTIDE SEQUENCE [LARGE SCALE GENOMIC DNA]</scope>
    <source>
        <strain evidence="2">WS_2</strain>
    </source>
</reference>
<dbReference type="PANTHER" id="PTHR12697:SF5">
    <property type="entry name" value="DEOXYHYPUSINE HYDROXYLASE"/>
    <property type="match status" value="1"/>
</dbReference>
<comment type="caution">
    <text evidence="2">The sequence shown here is derived from an EMBL/GenBank/DDBJ whole genome shotgun (WGS) entry which is preliminary data.</text>
</comment>
<dbReference type="Gene3D" id="1.25.10.10">
    <property type="entry name" value="Leucine-rich Repeat Variant"/>
    <property type="match status" value="1"/>
</dbReference>
<dbReference type="Proteomes" id="UP000317716">
    <property type="component" value="Unassembled WGS sequence"/>
</dbReference>
<gene>
    <name evidence="2" type="ORF">E6K72_13955</name>
</gene>
<dbReference type="Pfam" id="PF13646">
    <property type="entry name" value="HEAT_2"/>
    <property type="match status" value="1"/>
</dbReference>